<evidence type="ECO:0000313" key="2">
    <source>
        <dbReference type="Proteomes" id="UP001367771"/>
    </source>
</evidence>
<protein>
    <recommendedName>
        <fullName evidence="3">RNHCP domain-containing protein</fullName>
    </recommendedName>
</protein>
<sequence length="46" mass="5304">MPAFRCRLGLHRWSIKPATLRPGTMIHRCPLCGLIRVRHGKRDPQA</sequence>
<evidence type="ECO:0000313" key="1">
    <source>
        <dbReference type="EMBL" id="MEI5688403.1"/>
    </source>
</evidence>
<gene>
    <name evidence="1" type="ORF">V8201_15030</name>
</gene>
<accession>A0ABU8H638</accession>
<reference evidence="1 2" key="1">
    <citation type="journal article" date="2013" name="Int. J. Syst. Evol. Microbiol.">
        <title>Sphingomonas kyungheensis sp. nov., a bacterium with ginsenoside-converting activity isolated from soil of a ginseng field.</title>
        <authorList>
            <person name="Son H.M."/>
            <person name="Yang J.E."/>
            <person name="Park Y."/>
            <person name="Han C.K."/>
            <person name="Kim S.G."/>
            <person name="Kook M."/>
            <person name="Yi T.H."/>
        </authorList>
    </citation>
    <scope>NUCLEOTIDE SEQUENCE [LARGE SCALE GENOMIC DNA]</scope>
    <source>
        <strain evidence="1 2">LMG 26582</strain>
    </source>
</reference>
<dbReference type="EMBL" id="JBBBDM010000009">
    <property type="protein sequence ID" value="MEI5688403.1"/>
    <property type="molecule type" value="Genomic_DNA"/>
</dbReference>
<proteinExistence type="predicted"/>
<dbReference type="RefSeq" id="WP_153810798.1">
    <property type="nucleotide sequence ID" value="NZ_JBBBDM010000009.1"/>
</dbReference>
<comment type="caution">
    <text evidence="1">The sequence shown here is derived from an EMBL/GenBank/DDBJ whole genome shotgun (WGS) entry which is preliminary data.</text>
</comment>
<organism evidence="1 2">
    <name type="scientific">Sphingomonas kyungheensis</name>
    <dbReference type="NCBI Taxonomy" id="1069987"/>
    <lineage>
        <taxon>Bacteria</taxon>
        <taxon>Pseudomonadati</taxon>
        <taxon>Pseudomonadota</taxon>
        <taxon>Alphaproteobacteria</taxon>
        <taxon>Sphingomonadales</taxon>
        <taxon>Sphingomonadaceae</taxon>
        <taxon>Sphingomonas</taxon>
    </lineage>
</organism>
<evidence type="ECO:0008006" key="3">
    <source>
        <dbReference type="Google" id="ProtNLM"/>
    </source>
</evidence>
<name>A0ABU8H638_9SPHN</name>
<keyword evidence="2" id="KW-1185">Reference proteome</keyword>
<dbReference type="Proteomes" id="UP001367771">
    <property type="component" value="Unassembled WGS sequence"/>
</dbReference>